<gene>
    <name evidence="1" type="ORF">E6O51_18495</name>
</gene>
<keyword evidence="2" id="KW-1185">Reference proteome</keyword>
<evidence type="ECO:0000313" key="1">
    <source>
        <dbReference type="EMBL" id="THF57287.1"/>
    </source>
</evidence>
<proteinExistence type="predicted"/>
<dbReference type="Proteomes" id="UP000307956">
    <property type="component" value="Unassembled WGS sequence"/>
</dbReference>
<comment type="caution">
    <text evidence="1">The sequence shown here is derived from an EMBL/GenBank/DDBJ whole genome shotgun (WGS) entry which is preliminary data.</text>
</comment>
<dbReference type="EMBL" id="SSOD01000018">
    <property type="protein sequence ID" value="THF57287.1"/>
    <property type="molecule type" value="Genomic_DNA"/>
</dbReference>
<accession>A0A4S4AE34</accession>
<dbReference type="Pfam" id="PF14559">
    <property type="entry name" value="TPR_19"/>
    <property type="match status" value="1"/>
</dbReference>
<dbReference type="Gene3D" id="1.25.40.10">
    <property type="entry name" value="Tetratricopeptide repeat domain"/>
    <property type="match status" value="1"/>
</dbReference>
<dbReference type="SUPFAM" id="SSF48452">
    <property type="entry name" value="TPR-like"/>
    <property type="match status" value="1"/>
</dbReference>
<dbReference type="AlphaFoldDB" id="A0A4S4AE34"/>
<name>A0A4S4AE34_9RHOO</name>
<dbReference type="OrthoDB" id="8912378at2"/>
<reference evidence="1 2" key="1">
    <citation type="submission" date="2019-04" db="EMBL/GenBank/DDBJ databases">
        <title>Azoarcus rhizosphaerae sp. nov. isolated from rhizosphere of Ficus religiosa.</title>
        <authorList>
            <person name="Lin S.-Y."/>
            <person name="Hameed A."/>
            <person name="Hsu Y.-H."/>
            <person name="Young C.-C."/>
        </authorList>
    </citation>
    <scope>NUCLEOTIDE SEQUENCE [LARGE SCALE GENOMIC DNA]</scope>
    <source>
        <strain evidence="1 2">CC-YHH848</strain>
    </source>
</reference>
<evidence type="ECO:0000313" key="2">
    <source>
        <dbReference type="Proteomes" id="UP000307956"/>
    </source>
</evidence>
<sequence length="133" mass="14387">MGRGVATIRRPLCGALTVQHDDRALMRLLAYVYLHNGMPEKAVALFAALRALDADDRDAAKGLAWAHLEADKPQAALKVLDTIVGPGEPGAVVQLLRARAFARLDQNDDAQVAMRAFLALRDAAAKPVEPRRP</sequence>
<protein>
    <submittedName>
        <fullName evidence="1">Tetratricopeptide repeat protein</fullName>
    </submittedName>
</protein>
<dbReference type="InterPro" id="IPR011990">
    <property type="entry name" value="TPR-like_helical_dom_sf"/>
</dbReference>
<organism evidence="1 2">
    <name type="scientific">Pseudothauera rhizosphaerae</name>
    <dbReference type="NCBI Taxonomy" id="2565932"/>
    <lineage>
        <taxon>Bacteria</taxon>
        <taxon>Pseudomonadati</taxon>
        <taxon>Pseudomonadota</taxon>
        <taxon>Betaproteobacteria</taxon>
        <taxon>Rhodocyclales</taxon>
        <taxon>Zoogloeaceae</taxon>
        <taxon>Pseudothauera</taxon>
    </lineage>
</organism>